<accession>A0A9P4U1P1</accession>
<feature type="region of interest" description="Disordered" evidence="1">
    <location>
        <begin position="112"/>
        <end position="149"/>
    </location>
</feature>
<evidence type="ECO:0000256" key="1">
    <source>
        <dbReference type="SAM" id="MobiDB-lite"/>
    </source>
</evidence>
<proteinExistence type="predicted"/>
<comment type="caution">
    <text evidence="2">The sequence shown here is derived from an EMBL/GenBank/DDBJ whole genome shotgun (WGS) entry which is preliminary data.</text>
</comment>
<gene>
    <name evidence="2" type="ORF">EJ08DRAFT_89551</name>
</gene>
<dbReference type="Proteomes" id="UP000800235">
    <property type="component" value="Unassembled WGS sequence"/>
</dbReference>
<organism evidence="2 3">
    <name type="scientific">Tothia fuscella</name>
    <dbReference type="NCBI Taxonomy" id="1048955"/>
    <lineage>
        <taxon>Eukaryota</taxon>
        <taxon>Fungi</taxon>
        <taxon>Dikarya</taxon>
        <taxon>Ascomycota</taxon>
        <taxon>Pezizomycotina</taxon>
        <taxon>Dothideomycetes</taxon>
        <taxon>Pleosporomycetidae</taxon>
        <taxon>Venturiales</taxon>
        <taxon>Cylindrosympodiaceae</taxon>
        <taxon>Tothia</taxon>
    </lineage>
</organism>
<name>A0A9P4U1P1_9PEZI</name>
<evidence type="ECO:0000313" key="3">
    <source>
        <dbReference type="Proteomes" id="UP000800235"/>
    </source>
</evidence>
<protein>
    <submittedName>
        <fullName evidence="2">Uncharacterized protein</fullName>
    </submittedName>
</protein>
<dbReference type="AlphaFoldDB" id="A0A9P4U1P1"/>
<evidence type="ECO:0000313" key="2">
    <source>
        <dbReference type="EMBL" id="KAF2433117.1"/>
    </source>
</evidence>
<feature type="compositionally biased region" description="Basic and acidic residues" evidence="1">
    <location>
        <begin position="140"/>
        <end position="149"/>
    </location>
</feature>
<dbReference type="EMBL" id="MU007022">
    <property type="protein sequence ID" value="KAF2433117.1"/>
    <property type="molecule type" value="Genomic_DNA"/>
</dbReference>
<keyword evidence="3" id="KW-1185">Reference proteome</keyword>
<sequence length="149" mass="17003">MSSRNCFQYGYGDLICSTPGPGVHSRQRVIHVDTTSRRGLAIFEHVRIIIGCPSCLVGFMRRAEADEFACFIPYDYISRCAREAFQTRAWSIFRLYRKVVFAHNQYCGRKDIRPLPEEGNPPTDMSRTNALLPPSPIGSHKFDYRHGSS</sequence>
<reference evidence="2" key="1">
    <citation type="journal article" date="2020" name="Stud. Mycol.">
        <title>101 Dothideomycetes genomes: a test case for predicting lifestyles and emergence of pathogens.</title>
        <authorList>
            <person name="Haridas S."/>
            <person name="Albert R."/>
            <person name="Binder M."/>
            <person name="Bloem J."/>
            <person name="Labutti K."/>
            <person name="Salamov A."/>
            <person name="Andreopoulos B."/>
            <person name="Baker S."/>
            <person name="Barry K."/>
            <person name="Bills G."/>
            <person name="Bluhm B."/>
            <person name="Cannon C."/>
            <person name="Castanera R."/>
            <person name="Culley D."/>
            <person name="Daum C."/>
            <person name="Ezra D."/>
            <person name="Gonzalez J."/>
            <person name="Henrissat B."/>
            <person name="Kuo A."/>
            <person name="Liang C."/>
            <person name="Lipzen A."/>
            <person name="Lutzoni F."/>
            <person name="Magnuson J."/>
            <person name="Mondo S."/>
            <person name="Nolan M."/>
            <person name="Ohm R."/>
            <person name="Pangilinan J."/>
            <person name="Park H.-J."/>
            <person name="Ramirez L."/>
            <person name="Alfaro M."/>
            <person name="Sun H."/>
            <person name="Tritt A."/>
            <person name="Yoshinaga Y."/>
            <person name="Zwiers L.-H."/>
            <person name="Turgeon B."/>
            <person name="Goodwin S."/>
            <person name="Spatafora J."/>
            <person name="Crous P."/>
            <person name="Grigoriev I."/>
        </authorList>
    </citation>
    <scope>NUCLEOTIDE SEQUENCE</scope>
    <source>
        <strain evidence="2">CBS 130266</strain>
    </source>
</reference>